<accession>A0A3Q0EPQ2</accession>
<dbReference type="RefSeq" id="XP_022632384.1">
    <property type="nucleotide sequence ID" value="XM_022776663.1"/>
</dbReference>
<dbReference type="PANTHER" id="PTHR43991:SF21">
    <property type="entry name" value="GAMYB-BINDING PROTEIN"/>
    <property type="match status" value="1"/>
</dbReference>
<name>A0A3Q0EPQ2_VIGRR</name>
<protein>
    <submittedName>
        <fullName evidence="2">Uncharacterized protein LOC111240834 isoform X1</fullName>
    </submittedName>
</protein>
<evidence type="ECO:0000313" key="2">
    <source>
        <dbReference type="RefSeq" id="XP_022632384.1"/>
    </source>
</evidence>
<dbReference type="STRING" id="3916.A0A3Q0EPQ2"/>
<dbReference type="KEGG" id="vra:111240834"/>
<dbReference type="PANTHER" id="PTHR43991">
    <property type="entry name" value="WD REPEAT PROTEIN (AFU_ORTHOLOGUE AFUA_8G05640)-RELATED"/>
    <property type="match status" value="1"/>
</dbReference>
<reference evidence="2" key="1">
    <citation type="submission" date="2025-08" db="UniProtKB">
        <authorList>
            <consortium name="RefSeq"/>
        </authorList>
    </citation>
    <scope>IDENTIFICATION</scope>
    <source>
        <tissue evidence="2">Leaf</tissue>
    </source>
</reference>
<gene>
    <name evidence="2" type="primary">LOC111240834</name>
</gene>
<dbReference type="Proteomes" id="UP000087766">
    <property type="component" value="Unplaced"/>
</dbReference>
<proteinExistence type="predicted"/>
<evidence type="ECO:0000313" key="1">
    <source>
        <dbReference type="Proteomes" id="UP000087766"/>
    </source>
</evidence>
<organism evidence="1 2">
    <name type="scientific">Vigna radiata var. radiata</name>
    <name type="common">Mung bean</name>
    <name type="synonym">Phaseolus aureus</name>
    <dbReference type="NCBI Taxonomy" id="3916"/>
    <lineage>
        <taxon>Eukaryota</taxon>
        <taxon>Viridiplantae</taxon>
        <taxon>Streptophyta</taxon>
        <taxon>Embryophyta</taxon>
        <taxon>Tracheophyta</taxon>
        <taxon>Spermatophyta</taxon>
        <taxon>Magnoliopsida</taxon>
        <taxon>eudicotyledons</taxon>
        <taxon>Gunneridae</taxon>
        <taxon>Pentapetalae</taxon>
        <taxon>rosids</taxon>
        <taxon>fabids</taxon>
        <taxon>Fabales</taxon>
        <taxon>Fabaceae</taxon>
        <taxon>Papilionoideae</taxon>
        <taxon>50 kb inversion clade</taxon>
        <taxon>NPAAA clade</taxon>
        <taxon>indigoferoid/millettioid clade</taxon>
        <taxon>Phaseoleae</taxon>
        <taxon>Vigna</taxon>
    </lineage>
</organism>
<dbReference type="GeneID" id="111240834"/>
<dbReference type="AlphaFoldDB" id="A0A3Q0EPQ2"/>
<sequence>MNHFSFNQAFQRLQDFVAIQRIFSLGEPESVESKGKSPEVAKRLDQKGANFCTRTTHDDNAITNAIEIYDNLSGATHIIASNNVCGVREYDTERFRLLNNFQFSWPVNVSTSKRNLTYAVYFLFYFNDIFHYCRKVKT</sequence>
<dbReference type="OrthoDB" id="1741007at2759"/>
<keyword evidence="1" id="KW-1185">Reference proteome</keyword>